<feature type="compositionally biased region" description="Basic residues" evidence="1">
    <location>
        <begin position="60"/>
        <end position="71"/>
    </location>
</feature>
<evidence type="ECO:0000313" key="2">
    <source>
        <dbReference type="EMBL" id="GAH58490.1"/>
    </source>
</evidence>
<feature type="non-terminal residue" evidence="2">
    <location>
        <position position="1"/>
    </location>
</feature>
<dbReference type="AlphaFoldDB" id="X1HNA2"/>
<proteinExistence type="predicted"/>
<organism evidence="2">
    <name type="scientific">marine sediment metagenome</name>
    <dbReference type="NCBI Taxonomy" id="412755"/>
    <lineage>
        <taxon>unclassified sequences</taxon>
        <taxon>metagenomes</taxon>
        <taxon>ecological metagenomes</taxon>
    </lineage>
</organism>
<name>X1HNA2_9ZZZZ</name>
<gene>
    <name evidence="2" type="ORF">S03H2_36765</name>
</gene>
<reference evidence="2" key="1">
    <citation type="journal article" date="2014" name="Front. Microbiol.">
        <title>High frequency of phylogenetically diverse reductive dehalogenase-homologous genes in deep subseafloor sedimentary metagenomes.</title>
        <authorList>
            <person name="Kawai M."/>
            <person name="Futagami T."/>
            <person name="Toyoda A."/>
            <person name="Takaki Y."/>
            <person name="Nishi S."/>
            <person name="Hori S."/>
            <person name="Arai W."/>
            <person name="Tsubouchi T."/>
            <person name="Morono Y."/>
            <person name="Uchiyama I."/>
            <person name="Ito T."/>
            <person name="Fujiyama A."/>
            <person name="Inagaki F."/>
            <person name="Takami H."/>
        </authorList>
    </citation>
    <scope>NUCLEOTIDE SEQUENCE</scope>
    <source>
        <strain evidence="2">Expedition CK06-06</strain>
    </source>
</reference>
<sequence length="84" mass="9584">AFLEMRKKKRAIPTERAKELLVKELGKLRSEGHDPNEVLNQSIMRNYTGVFPLKGGQNGHRGHTGARRLPQKYRTPTENFPDDG</sequence>
<feature type="region of interest" description="Disordered" evidence="1">
    <location>
        <begin position="50"/>
        <end position="84"/>
    </location>
</feature>
<dbReference type="EMBL" id="BARU01022582">
    <property type="protein sequence ID" value="GAH58490.1"/>
    <property type="molecule type" value="Genomic_DNA"/>
</dbReference>
<protein>
    <submittedName>
        <fullName evidence="2">Uncharacterized protein</fullName>
    </submittedName>
</protein>
<comment type="caution">
    <text evidence="2">The sequence shown here is derived from an EMBL/GenBank/DDBJ whole genome shotgun (WGS) entry which is preliminary data.</text>
</comment>
<evidence type="ECO:0000256" key="1">
    <source>
        <dbReference type="SAM" id="MobiDB-lite"/>
    </source>
</evidence>
<accession>X1HNA2</accession>